<accession>A0A699YY95</accession>
<protein>
    <submittedName>
        <fullName evidence="2">Peptidase_S8 domain-containing protein</fullName>
    </submittedName>
</protein>
<dbReference type="GO" id="GO:0004252">
    <property type="term" value="F:serine-type endopeptidase activity"/>
    <property type="evidence" value="ECO:0007669"/>
    <property type="project" value="InterPro"/>
</dbReference>
<dbReference type="GO" id="GO:0006508">
    <property type="term" value="P:proteolysis"/>
    <property type="evidence" value="ECO:0007669"/>
    <property type="project" value="InterPro"/>
</dbReference>
<dbReference type="Proteomes" id="UP000485058">
    <property type="component" value="Unassembled WGS sequence"/>
</dbReference>
<comment type="caution">
    <text evidence="1">Lacks conserved residue(s) required for the propagation of feature annotation.</text>
</comment>
<comment type="similarity">
    <text evidence="1">Belongs to the peptidase S8 family.</text>
</comment>
<evidence type="ECO:0000256" key="1">
    <source>
        <dbReference type="PROSITE-ProRule" id="PRU01240"/>
    </source>
</evidence>
<dbReference type="EMBL" id="BLLF01000698">
    <property type="protein sequence ID" value="GFH14195.1"/>
    <property type="molecule type" value="Genomic_DNA"/>
</dbReference>
<dbReference type="Gene3D" id="3.40.50.200">
    <property type="entry name" value="Peptidase S8/S53 domain"/>
    <property type="match status" value="1"/>
</dbReference>
<evidence type="ECO:0000313" key="2">
    <source>
        <dbReference type="EMBL" id="GFH14195.1"/>
    </source>
</evidence>
<reference evidence="2 3" key="1">
    <citation type="submission" date="2020-02" db="EMBL/GenBank/DDBJ databases">
        <title>Draft genome sequence of Haematococcus lacustris strain NIES-144.</title>
        <authorList>
            <person name="Morimoto D."/>
            <person name="Nakagawa S."/>
            <person name="Yoshida T."/>
            <person name="Sawayama S."/>
        </authorList>
    </citation>
    <scope>NUCLEOTIDE SEQUENCE [LARGE SCALE GENOMIC DNA]</scope>
    <source>
        <strain evidence="2 3">NIES-144</strain>
    </source>
</reference>
<evidence type="ECO:0000313" key="3">
    <source>
        <dbReference type="Proteomes" id="UP000485058"/>
    </source>
</evidence>
<dbReference type="SUPFAM" id="SSF52743">
    <property type="entry name" value="Subtilisin-like"/>
    <property type="match status" value="1"/>
</dbReference>
<keyword evidence="3" id="KW-1185">Reference proteome</keyword>
<organism evidence="2 3">
    <name type="scientific">Haematococcus lacustris</name>
    <name type="common">Green alga</name>
    <name type="synonym">Haematococcus pluvialis</name>
    <dbReference type="NCBI Taxonomy" id="44745"/>
    <lineage>
        <taxon>Eukaryota</taxon>
        <taxon>Viridiplantae</taxon>
        <taxon>Chlorophyta</taxon>
        <taxon>core chlorophytes</taxon>
        <taxon>Chlorophyceae</taxon>
        <taxon>CS clade</taxon>
        <taxon>Chlamydomonadales</taxon>
        <taxon>Haematococcaceae</taxon>
        <taxon>Haematococcus</taxon>
    </lineage>
</organism>
<sequence>MSLGVAGGSWSATLESATRTLINTYNITVVVASGNSAIDACTVVPASLPESITVAASSMDNKFDPNRINDSRMLPGTPNRMIYTRGSALLALTTQPLVQAAAGNTSTSVP</sequence>
<dbReference type="InterPro" id="IPR036852">
    <property type="entry name" value="Peptidase_S8/S53_dom_sf"/>
</dbReference>
<name>A0A699YY95_HAELA</name>
<comment type="caution">
    <text evidence="2">The sequence shown here is derived from an EMBL/GenBank/DDBJ whole genome shotgun (WGS) entry which is preliminary data.</text>
</comment>
<proteinExistence type="inferred from homology"/>
<dbReference type="AlphaFoldDB" id="A0A699YY95"/>
<dbReference type="PROSITE" id="PS51892">
    <property type="entry name" value="SUBTILASE"/>
    <property type="match status" value="1"/>
</dbReference>
<gene>
    <name evidence="2" type="ORF">HaLaN_10208</name>
</gene>